<keyword evidence="2" id="KW-0812">Transmembrane</keyword>
<proteinExistence type="predicted"/>
<gene>
    <name evidence="3" type="ORF">THII_3826</name>
</gene>
<keyword evidence="2" id="KW-1133">Transmembrane helix</keyword>
<dbReference type="OrthoDB" id="9792788at2"/>
<sequence>MKLSQQLFWLFLIIPLIEIYLFILVINFIGILLTFFLVILSAMVGAYILRIQGVMTWKTLQMTLEKKAIPTEVLLEGILRSLGGVLLIIPGFFTDALGLACLIPGIRRYLFSSWYQYIQPTSSSSQAKSPREPMTIEGEYRREQDK</sequence>
<keyword evidence="4" id="KW-1185">Reference proteome</keyword>
<dbReference type="GO" id="GO:0016020">
    <property type="term" value="C:membrane"/>
    <property type="evidence" value="ECO:0007669"/>
    <property type="project" value="InterPro"/>
</dbReference>
<dbReference type="EMBL" id="AP014633">
    <property type="protein sequence ID" value="BAP58123.1"/>
    <property type="molecule type" value="Genomic_DNA"/>
</dbReference>
<evidence type="ECO:0000256" key="1">
    <source>
        <dbReference type="SAM" id="MobiDB-lite"/>
    </source>
</evidence>
<dbReference type="Pfam" id="PF04186">
    <property type="entry name" value="FxsA"/>
    <property type="match status" value="1"/>
</dbReference>
<protein>
    <submittedName>
        <fullName evidence="3">FxsA cytoplasmic membrane protein</fullName>
    </submittedName>
</protein>
<dbReference type="NCBIfam" id="NF008528">
    <property type="entry name" value="PRK11463.1-2"/>
    <property type="match status" value="1"/>
</dbReference>
<dbReference type="PANTHER" id="PTHR35335:SF1">
    <property type="entry name" value="UPF0716 PROTEIN FXSA"/>
    <property type="match status" value="1"/>
</dbReference>
<name>A0A090AIA4_9GAMM</name>
<dbReference type="KEGG" id="tig:THII_3826"/>
<feature type="transmembrane region" description="Helical" evidence="2">
    <location>
        <begin position="7"/>
        <end position="29"/>
    </location>
</feature>
<dbReference type="PANTHER" id="PTHR35335">
    <property type="entry name" value="UPF0716 PROTEIN FXSA"/>
    <property type="match status" value="1"/>
</dbReference>
<dbReference type="AlphaFoldDB" id="A0A090AIA4"/>
<dbReference type="HOGENOM" id="CLU_085083_0_2_6"/>
<dbReference type="STRING" id="40754.THII_3826"/>
<evidence type="ECO:0000313" key="3">
    <source>
        <dbReference type="EMBL" id="BAP58123.1"/>
    </source>
</evidence>
<dbReference type="Proteomes" id="UP000031623">
    <property type="component" value="Chromosome"/>
</dbReference>
<organism evidence="3 4">
    <name type="scientific">Thioploca ingrica</name>
    <dbReference type="NCBI Taxonomy" id="40754"/>
    <lineage>
        <taxon>Bacteria</taxon>
        <taxon>Pseudomonadati</taxon>
        <taxon>Pseudomonadota</taxon>
        <taxon>Gammaproteobacteria</taxon>
        <taxon>Thiotrichales</taxon>
        <taxon>Thiotrichaceae</taxon>
        <taxon>Thioploca</taxon>
    </lineage>
</organism>
<reference evidence="3 4" key="1">
    <citation type="journal article" date="2014" name="ISME J.">
        <title>Ecophysiology of Thioploca ingrica as revealed by the complete genome sequence supplemented with proteomic evidence.</title>
        <authorList>
            <person name="Kojima H."/>
            <person name="Ogura Y."/>
            <person name="Yamamoto N."/>
            <person name="Togashi T."/>
            <person name="Mori H."/>
            <person name="Watanabe T."/>
            <person name="Nemoto F."/>
            <person name="Kurokawa K."/>
            <person name="Hayashi T."/>
            <person name="Fukui M."/>
        </authorList>
    </citation>
    <scope>NUCLEOTIDE SEQUENCE [LARGE SCALE GENOMIC DNA]</scope>
</reference>
<evidence type="ECO:0000313" key="4">
    <source>
        <dbReference type="Proteomes" id="UP000031623"/>
    </source>
</evidence>
<accession>A0A090AIA4</accession>
<keyword evidence="2" id="KW-0472">Membrane</keyword>
<dbReference type="InterPro" id="IPR007313">
    <property type="entry name" value="FxsA"/>
</dbReference>
<feature type="region of interest" description="Disordered" evidence="1">
    <location>
        <begin position="123"/>
        <end position="146"/>
    </location>
</feature>
<feature type="transmembrane region" description="Helical" evidence="2">
    <location>
        <begin position="35"/>
        <end position="57"/>
    </location>
</feature>
<feature type="transmembrane region" description="Helical" evidence="2">
    <location>
        <begin position="78"/>
        <end position="106"/>
    </location>
</feature>
<evidence type="ECO:0000256" key="2">
    <source>
        <dbReference type="SAM" id="Phobius"/>
    </source>
</evidence>